<organism evidence="2 3">
    <name type="scientific">Symbiodinium pilosum</name>
    <name type="common">Dinoflagellate</name>
    <dbReference type="NCBI Taxonomy" id="2952"/>
    <lineage>
        <taxon>Eukaryota</taxon>
        <taxon>Sar</taxon>
        <taxon>Alveolata</taxon>
        <taxon>Dinophyceae</taxon>
        <taxon>Suessiales</taxon>
        <taxon>Symbiodiniaceae</taxon>
        <taxon>Symbiodinium</taxon>
    </lineage>
</organism>
<dbReference type="Proteomes" id="UP000649617">
    <property type="component" value="Unassembled WGS sequence"/>
</dbReference>
<accession>A0A812QGM0</accession>
<protein>
    <submittedName>
        <fullName evidence="2">Uncharacterized protein</fullName>
    </submittedName>
</protein>
<gene>
    <name evidence="2" type="ORF">SPIL2461_LOCUS9515</name>
</gene>
<feature type="region of interest" description="Disordered" evidence="1">
    <location>
        <begin position="127"/>
        <end position="154"/>
    </location>
</feature>
<feature type="region of interest" description="Disordered" evidence="1">
    <location>
        <begin position="161"/>
        <end position="180"/>
    </location>
</feature>
<evidence type="ECO:0000313" key="2">
    <source>
        <dbReference type="EMBL" id="CAE7388614.1"/>
    </source>
</evidence>
<evidence type="ECO:0000313" key="3">
    <source>
        <dbReference type="Proteomes" id="UP000649617"/>
    </source>
</evidence>
<dbReference type="OrthoDB" id="437724at2759"/>
<feature type="compositionally biased region" description="Polar residues" evidence="1">
    <location>
        <begin position="161"/>
        <end position="171"/>
    </location>
</feature>
<name>A0A812QGM0_SYMPI</name>
<evidence type="ECO:0000256" key="1">
    <source>
        <dbReference type="SAM" id="MobiDB-lite"/>
    </source>
</evidence>
<feature type="compositionally biased region" description="Polar residues" evidence="1">
    <location>
        <begin position="306"/>
        <end position="316"/>
    </location>
</feature>
<comment type="caution">
    <text evidence="2">The sequence shown here is derived from an EMBL/GenBank/DDBJ whole genome shotgun (WGS) entry which is preliminary data.</text>
</comment>
<dbReference type="AlphaFoldDB" id="A0A812QGM0"/>
<dbReference type="EMBL" id="CAJNIZ010016668">
    <property type="protein sequence ID" value="CAE7388614.1"/>
    <property type="molecule type" value="Genomic_DNA"/>
</dbReference>
<feature type="region of interest" description="Disordered" evidence="1">
    <location>
        <begin position="279"/>
        <end position="316"/>
    </location>
</feature>
<feature type="non-terminal residue" evidence="2">
    <location>
        <position position="1"/>
    </location>
</feature>
<sequence length="316" mass="34070">VAAQSFTAKRCLQYLRFARASILLQSRFRQRSCRRAYRKLLRGLLCLQGAIRRWIARRNARRQAERQQQCWLAAAKVVQELEDIGLCQDQDVETDATVTASSSQSSCEVARELLQAATCQEQEADTDATGSAVSSQSSCKGSASGESPLPGARINVSDLQPESFQDGSTSPAKVEQDNDVELMPHSARLRRALPIPLAFQTCPDKPTLLARPLLPADLAKPGEGPLNFSDVTLEPRPSGLEHPPVEAALTALLELQRAAYDWGMTEAVRAAKDAAVTVASRAPAPPRQLPCLNTGGESRKAVESPGPSTGSAESRA</sequence>
<keyword evidence="3" id="KW-1185">Reference proteome</keyword>
<reference evidence="2" key="1">
    <citation type="submission" date="2021-02" db="EMBL/GenBank/DDBJ databases">
        <authorList>
            <person name="Dougan E. K."/>
            <person name="Rhodes N."/>
            <person name="Thang M."/>
            <person name="Chan C."/>
        </authorList>
    </citation>
    <scope>NUCLEOTIDE SEQUENCE</scope>
</reference>
<proteinExistence type="predicted"/>
<dbReference type="PROSITE" id="PS50096">
    <property type="entry name" value="IQ"/>
    <property type="match status" value="1"/>
</dbReference>
<feature type="compositionally biased region" description="Low complexity" evidence="1">
    <location>
        <begin position="130"/>
        <end position="147"/>
    </location>
</feature>